<dbReference type="GO" id="GO:0016627">
    <property type="term" value="F:oxidoreductase activity, acting on the CH-CH group of donors"/>
    <property type="evidence" value="ECO:0007669"/>
    <property type="project" value="InterPro"/>
</dbReference>
<dbReference type="InterPro" id="IPR009100">
    <property type="entry name" value="AcylCoA_DH/oxidase_NM_dom_sf"/>
</dbReference>
<dbReference type="Gene3D" id="2.40.110.10">
    <property type="entry name" value="Butyryl-CoA Dehydrogenase, subunit A, domain 2"/>
    <property type="match status" value="1"/>
</dbReference>
<dbReference type="Gene3D" id="1.10.540.10">
    <property type="entry name" value="Acyl-CoA dehydrogenase/oxidase, N-terminal domain"/>
    <property type="match status" value="1"/>
</dbReference>
<dbReference type="InterPro" id="IPR052166">
    <property type="entry name" value="Diverse_Acyl-CoA_DH"/>
</dbReference>
<proteinExistence type="predicted"/>
<dbReference type="InterPro" id="IPR013786">
    <property type="entry name" value="AcylCoA_DH/ox_N"/>
</dbReference>
<dbReference type="AlphaFoldDB" id="A0A656JPU1"/>
<evidence type="ECO:0000259" key="1">
    <source>
        <dbReference type="Pfam" id="PF02771"/>
    </source>
</evidence>
<protein>
    <submittedName>
        <fullName evidence="2">Acyl-CoA dehydrogenase</fullName>
    </submittedName>
</protein>
<dbReference type="PANTHER" id="PTHR42803:SF1">
    <property type="entry name" value="BROAD-SPECIFICITY LINEAR ACYL-COA DEHYDROGENASE FADE5"/>
    <property type="match status" value="1"/>
</dbReference>
<dbReference type="InterPro" id="IPR046373">
    <property type="entry name" value="Acyl-CoA_Oxase/DH_mid-dom_sf"/>
</dbReference>
<evidence type="ECO:0000313" key="2">
    <source>
        <dbReference type="EMBL" id="EPN44178.1"/>
    </source>
</evidence>
<dbReference type="InterPro" id="IPR037069">
    <property type="entry name" value="AcylCoA_DH/ox_N_sf"/>
</dbReference>
<dbReference type="Pfam" id="PF02771">
    <property type="entry name" value="Acyl-CoA_dh_N"/>
    <property type="match status" value="1"/>
</dbReference>
<sequence length="216" mass="23502">MPDYKAPLRDIRFVRDELLGYEAHYQSLPACHDATPDMVDAILEEGAKFCEQVLAPLNRVGDTEGCTWSESGVKTPSGFKQAYKQFVEGGWPSLAHDVEHGGQGLPESLGLAVSEMVGEANWSWGMYPGLSHGAMNTISEHGTPEQQDAYLTKLVSGEWTGTMCLTESHCGTDLGMLRTKAEPQADGTYKVTGTKIFISAGEHDMADNIVHIVLAR</sequence>
<dbReference type="SUPFAM" id="SSF56645">
    <property type="entry name" value="Acyl-CoA dehydrogenase NM domain-like"/>
    <property type="match status" value="1"/>
</dbReference>
<feature type="domain" description="Acyl-CoA dehydrogenase/oxidase N-terminal" evidence="1">
    <location>
        <begin position="41"/>
        <end position="158"/>
    </location>
</feature>
<evidence type="ECO:0000313" key="3">
    <source>
        <dbReference type="Proteomes" id="UP000018849"/>
    </source>
</evidence>
<dbReference type="EMBL" id="AOKF01002915">
    <property type="protein sequence ID" value="EPN44178.1"/>
    <property type="molecule type" value="Genomic_DNA"/>
</dbReference>
<dbReference type="GO" id="GO:0050660">
    <property type="term" value="F:flavin adenine dinucleotide binding"/>
    <property type="evidence" value="ECO:0007669"/>
    <property type="project" value="InterPro"/>
</dbReference>
<gene>
    <name evidence="2" type="ORF">A245_34018</name>
</gene>
<reference evidence="2 3" key="1">
    <citation type="journal article" date="2013" name="PLoS Pathog.">
        <title>Genomic analysis of the Kiwifruit pathogen Pseudomonas syringae pv. actinidiae provides insight into the origins of an emergent plant disease.</title>
        <authorList>
            <person name="McCann H.C."/>
            <person name="Rikkerink E.H."/>
            <person name="Bertels F."/>
            <person name="Fiers M."/>
            <person name="Lu A."/>
            <person name="Rees-George J."/>
            <person name="Andersen M.T."/>
            <person name="Gleave A.P."/>
            <person name="Haubold B."/>
            <person name="Wohlers M.W."/>
            <person name="Guttman D.S."/>
            <person name="Wang P.W."/>
            <person name="Straub C."/>
            <person name="Vanneste J.L."/>
            <person name="Rainey P.B."/>
            <person name="Templeton M.D."/>
        </authorList>
    </citation>
    <scope>NUCLEOTIDE SEQUENCE [LARGE SCALE GENOMIC DNA]</scope>
    <source>
        <strain evidence="2 3">ICMP 19096</strain>
    </source>
</reference>
<name>A0A656JPU1_PSESF</name>
<comment type="caution">
    <text evidence="2">The sequence shown here is derived from an EMBL/GenBank/DDBJ whole genome shotgun (WGS) entry which is preliminary data.</text>
</comment>
<accession>A0A656JPU1</accession>
<dbReference type="PANTHER" id="PTHR42803">
    <property type="entry name" value="ACYL-COA DEHYDROGENASE"/>
    <property type="match status" value="1"/>
</dbReference>
<dbReference type="Proteomes" id="UP000018849">
    <property type="component" value="Unassembled WGS sequence"/>
</dbReference>
<organism evidence="2 3">
    <name type="scientific">Pseudomonas syringae pv. actinidiae ICMP 19096</name>
    <dbReference type="NCBI Taxonomy" id="1194405"/>
    <lineage>
        <taxon>Bacteria</taxon>
        <taxon>Pseudomonadati</taxon>
        <taxon>Pseudomonadota</taxon>
        <taxon>Gammaproteobacteria</taxon>
        <taxon>Pseudomonadales</taxon>
        <taxon>Pseudomonadaceae</taxon>
        <taxon>Pseudomonas</taxon>
        <taxon>Pseudomonas syringae</taxon>
    </lineage>
</organism>
<feature type="non-terminal residue" evidence="2">
    <location>
        <position position="216"/>
    </location>
</feature>